<dbReference type="EMBL" id="FOHX01000012">
    <property type="protein sequence ID" value="SEU34548.1"/>
    <property type="molecule type" value="Genomic_DNA"/>
</dbReference>
<evidence type="ECO:0000313" key="2">
    <source>
        <dbReference type="Proteomes" id="UP000199361"/>
    </source>
</evidence>
<reference evidence="1 2" key="1">
    <citation type="submission" date="2016-10" db="EMBL/GenBank/DDBJ databases">
        <authorList>
            <person name="de Groot N.N."/>
        </authorList>
    </citation>
    <scope>NUCLEOTIDE SEQUENCE [LARGE SCALE GENOMIC DNA]</scope>
    <source>
        <strain evidence="1 2">CGMCC 4.5598</strain>
    </source>
</reference>
<dbReference type="AlphaFoldDB" id="A0A1I0L5E0"/>
<protein>
    <submittedName>
        <fullName evidence="1">Uncharacterized protein</fullName>
    </submittedName>
</protein>
<keyword evidence="2" id="KW-1185">Reference proteome</keyword>
<organism evidence="1 2">
    <name type="scientific">Nonomuraea wenchangensis</name>
    <dbReference type="NCBI Taxonomy" id="568860"/>
    <lineage>
        <taxon>Bacteria</taxon>
        <taxon>Bacillati</taxon>
        <taxon>Actinomycetota</taxon>
        <taxon>Actinomycetes</taxon>
        <taxon>Streptosporangiales</taxon>
        <taxon>Streptosporangiaceae</taxon>
        <taxon>Nonomuraea</taxon>
    </lineage>
</organism>
<sequence length="40" mass="4219">MATADKDTAPVLDVGRRVRPTITPDDAAAVACVITEHGQR</sequence>
<gene>
    <name evidence="1" type="ORF">SAMN05421811_11274</name>
</gene>
<proteinExistence type="predicted"/>
<dbReference type="STRING" id="568860.SAMN05421811_11274"/>
<name>A0A1I0L5E0_9ACTN</name>
<evidence type="ECO:0000313" key="1">
    <source>
        <dbReference type="EMBL" id="SEU34548.1"/>
    </source>
</evidence>
<dbReference type="Proteomes" id="UP000199361">
    <property type="component" value="Unassembled WGS sequence"/>
</dbReference>
<accession>A0A1I0L5E0</accession>